<proteinExistence type="predicted"/>
<dbReference type="RefSeq" id="WP_153469796.1">
    <property type="nucleotide sequence ID" value="NZ_WBOF01000004.1"/>
</dbReference>
<organism evidence="1 2">
    <name type="scientific">Streptomyces kaniharaensis</name>
    <dbReference type="NCBI Taxonomy" id="212423"/>
    <lineage>
        <taxon>Bacteria</taxon>
        <taxon>Bacillati</taxon>
        <taxon>Actinomycetota</taxon>
        <taxon>Actinomycetes</taxon>
        <taxon>Kitasatosporales</taxon>
        <taxon>Streptomycetaceae</taxon>
        <taxon>Streptomyces</taxon>
    </lineage>
</organism>
<comment type="caution">
    <text evidence="1">The sequence shown here is derived from an EMBL/GenBank/DDBJ whole genome shotgun (WGS) entry which is preliminary data.</text>
</comment>
<dbReference type="Proteomes" id="UP000450000">
    <property type="component" value="Unassembled WGS sequence"/>
</dbReference>
<evidence type="ECO:0000313" key="1">
    <source>
        <dbReference type="EMBL" id="MQS17249.1"/>
    </source>
</evidence>
<keyword evidence="2" id="KW-1185">Reference proteome</keyword>
<name>A0A6N7L3C1_9ACTN</name>
<accession>A0A6N7L3C1</accession>
<dbReference type="OrthoDB" id="4178362at2"/>
<gene>
    <name evidence="1" type="ORF">F7Q99_34995</name>
</gene>
<reference evidence="1 2" key="1">
    <citation type="submission" date="2019-09" db="EMBL/GenBank/DDBJ databases">
        <title>Genome Sequences of Streptomyces kaniharaensis ATCC 21070.</title>
        <authorList>
            <person name="Zhu W."/>
            <person name="De Crecy-Lagard V."/>
            <person name="Richards N.G."/>
        </authorList>
    </citation>
    <scope>NUCLEOTIDE SEQUENCE [LARGE SCALE GENOMIC DNA]</scope>
    <source>
        <strain evidence="1 2">SF-557</strain>
    </source>
</reference>
<dbReference type="AlphaFoldDB" id="A0A6N7L3C1"/>
<dbReference type="EMBL" id="WBOF01000004">
    <property type="protein sequence ID" value="MQS17249.1"/>
    <property type="molecule type" value="Genomic_DNA"/>
</dbReference>
<protein>
    <submittedName>
        <fullName evidence="1">Uncharacterized protein</fullName>
    </submittedName>
</protein>
<sequence>MPSTVMSEIDANSLLSLLRSAPFSAPYLGETIDWIRRSVQQEAQHGRGSLDVDTEALRRLDAYATGLGPGAAELGRRLSDARHALEAVRHDHYLRLTVGQGASGGTAQVSRRAELLKLATAVGSSRVAAGPTGAIVITSVGSGSTVFRPVSPEVAHQLRGVAREHKEATVRRSAAVRALLAQHVRMADWSDPQTVGVVVDSSDTTVTVSWWESHATGGPSLWVEGGVRLLCAALLSDRGYTVTLAFDGALHIGT</sequence>
<evidence type="ECO:0000313" key="2">
    <source>
        <dbReference type="Proteomes" id="UP000450000"/>
    </source>
</evidence>